<proteinExistence type="predicted"/>
<keyword evidence="3 6" id="KW-0812">Transmembrane</keyword>
<dbReference type="GO" id="GO:0005886">
    <property type="term" value="C:plasma membrane"/>
    <property type="evidence" value="ECO:0007669"/>
    <property type="project" value="UniProtKB-SubCell"/>
</dbReference>
<comment type="subcellular location">
    <subcellularLocation>
        <location evidence="1">Cell membrane</location>
        <topology evidence="1">Multi-pass membrane protein</topology>
    </subcellularLocation>
</comment>
<organism evidence="7 8">
    <name type="scientific">Allacma fusca</name>
    <dbReference type="NCBI Taxonomy" id="39272"/>
    <lineage>
        <taxon>Eukaryota</taxon>
        <taxon>Metazoa</taxon>
        <taxon>Ecdysozoa</taxon>
        <taxon>Arthropoda</taxon>
        <taxon>Hexapoda</taxon>
        <taxon>Collembola</taxon>
        <taxon>Symphypleona</taxon>
        <taxon>Sminthuridae</taxon>
        <taxon>Allacma</taxon>
    </lineage>
</organism>
<feature type="transmembrane region" description="Helical" evidence="6">
    <location>
        <begin position="73"/>
        <end position="96"/>
    </location>
</feature>
<keyword evidence="2" id="KW-1003">Cell membrane</keyword>
<dbReference type="AlphaFoldDB" id="A0A8J2JN89"/>
<evidence type="ECO:0000256" key="6">
    <source>
        <dbReference type="SAM" id="Phobius"/>
    </source>
</evidence>
<name>A0A8J2JN89_9HEXA</name>
<reference evidence="7" key="1">
    <citation type="submission" date="2021-06" db="EMBL/GenBank/DDBJ databases">
        <authorList>
            <person name="Hodson N. C."/>
            <person name="Mongue J. A."/>
            <person name="Jaron S. K."/>
        </authorList>
    </citation>
    <scope>NUCLEOTIDE SEQUENCE</scope>
</reference>
<dbReference type="Proteomes" id="UP000708208">
    <property type="component" value="Unassembled WGS sequence"/>
</dbReference>
<feature type="transmembrane region" description="Helical" evidence="6">
    <location>
        <begin position="315"/>
        <end position="333"/>
    </location>
</feature>
<dbReference type="OrthoDB" id="8298331at2759"/>
<keyword evidence="4 6" id="KW-1133">Transmembrane helix</keyword>
<dbReference type="Pfam" id="PF08395">
    <property type="entry name" value="7tm_7"/>
    <property type="match status" value="1"/>
</dbReference>
<evidence type="ECO:0000313" key="8">
    <source>
        <dbReference type="Proteomes" id="UP000708208"/>
    </source>
</evidence>
<sequence>MANSEKSPKQNKSEIAEELWPILFLLKCLGNCPLVKQRIEIQSISKSSRDTEIPEATAKAIVYQFYPKISFGIVFHVILNFIFITVNILYVVNVIFRKPFIATSLQDYKNFPSFIRPKNDSECINGYNTSQIELLEILFGRVGALLYQLVAFMELVFSWWTAKDFARFVNNWQFFRQNYEQQFHPYPNNAWHNIARNLRRFKKKLFIIYTAIPALFFIPVFALTSISYLHWANVAFLISSTVQIIPRSLLEDVKMLFSYKILQLFYIEIQKDIAVVVERDKGKVQAETIKAWGDLLDSIQNQSTLLLRTQSTMQLTLVAFSTVSTTIFIFLAVNSKAIENDENKIYFLCLAVGFPIISIARLYFKIISAEKLTMELIARGQLLDEGLKNCVFNFQEQNLGLFLSNVNFGFDLSDIPVKMQISEILSRIRHNPIKISFWNYVTLNKQLLLKILGQILTYIIVLMQVQTSFAGGCKY</sequence>
<feature type="transmembrane region" description="Helical" evidence="6">
    <location>
        <begin position="205"/>
        <end position="222"/>
    </location>
</feature>
<feature type="transmembrane region" description="Helical" evidence="6">
    <location>
        <begin position="345"/>
        <end position="364"/>
    </location>
</feature>
<keyword evidence="8" id="KW-1185">Reference proteome</keyword>
<evidence type="ECO:0000256" key="4">
    <source>
        <dbReference type="ARBA" id="ARBA00022989"/>
    </source>
</evidence>
<evidence type="ECO:0000313" key="7">
    <source>
        <dbReference type="EMBL" id="CAG7717674.1"/>
    </source>
</evidence>
<dbReference type="GO" id="GO:0050909">
    <property type="term" value="P:sensory perception of taste"/>
    <property type="evidence" value="ECO:0007669"/>
    <property type="project" value="InterPro"/>
</dbReference>
<evidence type="ECO:0000256" key="2">
    <source>
        <dbReference type="ARBA" id="ARBA00022475"/>
    </source>
</evidence>
<keyword evidence="5 6" id="KW-0472">Membrane</keyword>
<dbReference type="InterPro" id="IPR013604">
    <property type="entry name" value="7TM_chemorcpt"/>
</dbReference>
<evidence type="ECO:0000256" key="3">
    <source>
        <dbReference type="ARBA" id="ARBA00022692"/>
    </source>
</evidence>
<protein>
    <submittedName>
        <fullName evidence="7">Uncharacterized protein</fullName>
    </submittedName>
</protein>
<evidence type="ECO:0000256" key="5">
    <source>
        <dbReference type="ARBA" id="ARBA00023136"/>
    </source>
</evidence>
<dbReference type="EMBL" id="CAJVCH010047754">
    <property type="protein sequence ID" value="CAG7717674.1"/>
    <property type="molecule type" value="Genomic_DNA"/>
</dbReference>
<gene>
    <name evidence="7" type="ORF">AFUS01_LOCUS7115</name>
</gene>
<evidence type="ECO:0000256" key="1">
    <source>
        <dbReference type="ARBA" id="ARBA00004651"/>
    </source>
</evidence>
<comment type="caution">
    <text evidence="7">The sequence shown here is derived from an EMBL/GenBank/DDBJ whole genome shotgun (WGS) entry which is preliminary data.</text>
</comment>
<accession>A0A8J2JN89</accession>